<keyword evidence="5" id="KW-0862">Zinc</keyword>
<keyword evidence="4 8" id="KW-0863">Zinc-finger</keyword>
<evidence type="ECO:0000256" key="4">
    <source>
        <dbReference type="ARBA" id="ARBA00022771"/>
    </source>
</evidence>
<dbReference type="AlphaFoldDB" id="R7TIZ1"/>
<gene>
    <name evidence="10" type="ORF">CAPTEDRAFT_107050</name>
</gene>
<keyword evidence="7" id="KW-0539">Nucleus</keyword>
<evidence type="ECO:0000256" key="5">
    <source>
        <dbReference type="ARBA" id="ARBA00022833"/>
    </source>
</evidence>
<reference evidence="10" key="1">
    <citation type="journal article" date="2013" name="Nature">
        <title>Insights into bilaterian evolution from three spiralian genomes.</title>
        <authorList>
            <person name="Simakov O."/>
            <person name="Marletaz F."/>
            <person name="Cho S.J."/>
            <person name="Edsinger-Gonzales E."/>
            <person name="Havlak P."/>
            <person name="Hellsten U."/>
            <person name="Kuo D.H."/>
            <person name="Larsson T."/>
            <person name="Lv J."/>
            <person name="Arendt D."/>
            <person name="Savage R."/>
            <person name="Osoegawa K."/>
            <person name="de Jong P."/>
            <person name="Grimwood J."/>
            <person name="Chapman J.A."/>
            <person name="Shapiro H."/>
            <person name="Aerts A."/>
            <person name="Otillar R.P."/>
            <person name="Terry A.Y."/>
            <person name="Boore J.L."/>
            <person name="Grigoriev I.V."/>
            <person name="Lindberg D.R."/>
            <person name="Seaver E.C."/>
            <person name="Weisblat D.A."/>
            <person name="Putnam N.H."/>
            <person name="Rokhsar D.S."/>
        </authorList>
    </citation>
    <scope>NUCLEOTIDE SEQUENCE</scope>
    <source>
        <strain evidence="10">I ESC-2004</strain>
    </source>
</reference>
<evidence type="ECO:0000259" key="9">
    <source>
        <dbReference type="PROSITE" id="PS50157"/>
    </source>
</evidence>
<proteinExistence type="predicted"/>
<dbReference type="PROSITE" id="PS50157">
    <property type="entry name" value="ZINC_FINGER_C2H2_2"/>
    <property type="match status" value="1"/>
</dbReference>
<dbReference type="SMART" id="SM00355">
    <property type="entry name" value="ZnF_C2H2"/>
    <property type="match status" value="1"/>
</dbReference>
<protein>
    <recommendedName>
        <fullName evidence="9">C2H2-type domain-containing protein</fullName>
    </recommendedName>
</protein>
<dbReference type="GO" id="GO:0008270">
    <property type="term" value="F:zinc ion binding"/>
    <property type="evidence" value="ECO:0007669"/>
    <property type="project" value="UniProtKB-KW"/>
</dbReference>
<evidence type="ECO:0000256" key="3">
    <source>
        <dbReference type="ARBA" id="ARBA00022737"/>
    </source>
</evidence>
<keyword evidence="6" id="KW-0238">DNA-binding</keyword>
<dbReference type="GO" id="GO:0000122">
    <property type="term" value="P:negative regulation of transcription by RNA polymerase II"/>
    <property type="evidence" value="ECO:0007669"/>
    <property type="project" value="UniProtKB-ARBA"/>
</dbReference>
<evidence type="ECO:0000256" key="8">
    <source>
        <dbReference type="PROSITE-ProRule" id="PRU00042"/>
    </source>
</evidence>
<dbReference type="FunFam" id="3.30.160.60:FF:001465">
    <property type="entry name" value="Zinc finger protein 560"/>
    <property type="match status" value="1"/>
</dbReference>
<keyword evidence="2" id="KW-0479">Metal-binding</keyword>
<dbReference type="GO" id="GO:0005634">
    <property type="term" value="C:nucleus"/>
    <property type="evidence" value="ECO:0007669"/>
    <property type="project" value="UniProtKB-SubCell"/>
</dbReference>
<evidence type="ECO:0000256" key="6">
    <source>
        <dbReference type="ARBA" id="ARBA00023125"/>
    </source>
</evidence>
<keyword evidence="3" id="KW-0677">Repeat</keyword>
<feature type="non-terminal residue" evidence="10">
    <location>
        <position position="1"/>
    </location>
</feature>
<feature type="domain" description="C2H2-type" evidence="9">
    <location>
        <begin position="14"/>
        <end position="41"/>
    </location>
</feature>
<sequence length="49" mass="5925">LREHMNQHRGLQSYLCMHCGRMFSTQDSLIQHLRIHEGDQCRQFSCKTY</sequence>
<dbReference type="HOGENOM" id="CLU_3144271_0_0_1"/>
<accession>R7TIZ1</accession>
<dbReference type="SUPFAM" id="SSF57667">
    <property type="entry name" value="beta-beta-alpha zinc fingers"/>
    <property type="match status" value="1"/>
</dbReference>
<dbReference type="OrthoDB" id="6077919at2759"/>
<dbReference type="GO" id="GO:0003677">
    <property type="term" value="F:DNA binding"/>
    <property type="evidence" value="ECO:0007669"/>
    <property type="project" value="UniProtKB-KW"/>
</dbReference>
<evidence type="ECO:0000256" key="1">
    <source>
        <dbReference type="ARBA" id="ARBA00004123"/>
    </source>
</evidence>
<evidence type="ECO:0000256" key="2">
    <source>
        <dbReference type="ARBA" id="ARBA00022723"/>
    </source>
</evidence>
<dbReference type="InterPro" id="IPR013087">
    <property type="entry name" value="Znf_C2H2_type"/>
</dbReference>
<evidence type="ECO:0000256" key="7">
    <source>
        <dbReference type="ARBA" id="ARBA00023242"/>
    </source>
</evidence>
<comment type="subcellular location">
    <subcellularLocation>
        <location evidence="1">Nucleus</location>
    </subcellularLocation>
</comment>
<dbReference type="Gene3D" id="3.30.160.60">
    <property type="entry name" value="Classic Zinc Finger"/>
    <property type="match status" value="1"/>
</dbReference>
<dbReference type="PROSITE" id="PS00028">
    <property type="entry name" value="ZINC_FINGER_C2H2_1"/>
    <property type="match status" value="1"/>
</dbReference>
<evidence type="ECO:0000313" key="10">
    <source>
        <dbReference type="EMBL" id="ELT91511.1"/>
    </source>
</evidence>
<name>R7TIZ1_CAPTE</name>
<organism evidence="10">
    <name type="scientific">Capitella teleta</name>
    <name type="common">Polychaete worm</name>
    <dbReference type="NCBI Taxonomy" id="283909"/>
    <lineage>
        <taxon>Eukaryota</taxon>
        <taxon>Metazoa</taxon>
        <taxon>Spiralia</taxon>
        <taxon>Lophotrochozoa</taxon>
        <taxon>Annelida</taxon>
        <taxon>Polychaeta</taxon>
        <taxon>Sedentaria</taxon>
        <taxon>Scolecida</taxon>
        <taxon>Capitellidae</taxon>
        <taxon>Capitella</taxon>
    </lineage>
</organism>
<dbReference type="InterPro" id="IPR036236">
    <property type="entry name" value="Znf_C2H2_sf"/>
</dbReference>
<dbReference type="EMBL" id="KB310466">
    <property type="protein sequence ID" value="ELT91511.1"/>
    <property type="molecule type" value="Genomic_DNA"/>
</dbReference>
<dbReference type="Pfam" id="PF00096">
    <property type="entry name" value="zf-C2H2"/>
    <property type="match status" value="1"/>
</dbReference>